<keyword evidence="1" id="KW-1133">Transmembrane helix</keyword>
<dbReference type="Gene3D" id="3.10.310.50">
    <property type="match status" value="1"/>
</dbReference>
<dbReference type="EMBL" id="FNHE01000021">
    <property type="protein sequence ID" value="SDN43474.1"/>
    <property type="molecule type" value="Genomic_DNA"/>
</dbReference>
<feature type="chain" id="PRO_5011444357" evidence="2">
    <location>
        <begin position="24"/>
        <end position="198"/>
    </location>
</feature>
<dbReference type="STRING" id="1137991.SAMN05660642_04835"/>
<organism evidence="4 5">
    <name type="scientific">Geodermatophilus siccatus</name>
    <dbReference type="NCBI Taxonomy" id="1137991"/>
    <lineage>
        <taxon>Bacteria</taxon>
        <taxon>Bacillati</taxon>
        <taxon>Actinomycetota</taxon>
        <taxon>Actinomycetes</taxon>
        <taxon>Geodermatophilales</taxon>
        <taxon>Geodermatophilaceae</taxon>
        <taxon>Geodermatophilus</taxon>
    </lineage>
</organism>
<evidence type="ECO:0000256" key="2">
    <source>
        <dbReference type="SAM" id="SignalP"/>
    </source>
</evidence>
<feature type="domain" description="TPM" evidence="3">
    <location>
        <begin position="33"/>
        <end position="151"/>
    </location>
</feature>
<protein>
    <submittedName>
        <fullName evidence="4">Uncharacterized membrane protein YgcG, contains a TPM-fold domain</fullName>
    </submittedName>
</protein>
<accession>A0A1H0BCS0</accession>
<feature type="signal peptide" evidence="2">
    <location>
        <begin position="1"/>
        <end position="23"/>
    </location>
</feature>
<evidence type="ECO:0000313" key="4">
    <source>
        <dbReference type="EMBL" id="SDN43474.1"/>
    </source>
</evidence>
<dbReference type="Pfam" id="PF04536">
    <property type="entry name" value="TPM_phosphatase"/>
    <property type="match status" value="1"/>
</dbReference>
<evidence type="ECO:0000313" key="5">
    <source>
        <dbReference type="Proteomes" id="UP000198680"/>
    </source>
</evidence>
<dbReference type="RefSeq" id="WP_091224304.1">
    <property type="nucleotide sequence ID" value="NZ_FNHE01000021.1"/>
</dbReference>
<name>A0A1H0BCS0_9ACTN</name>
<keyword evidence="2" id="KW-0732">Signal</keyword>
<evidence type="ECO:0000259" key="3">
    <source>
        <dbReference type="Pfam" id="PF04536"/>
    </source>
</evidence>
<gene>
    <name evidence="4" type="ORF">SAMN05660642_04835</name>
</gene>
<sequence length="198" mass="20384">MRRPVTVLGALALVLAGAGTASAEPPLEVTEQITDAAGLLGTGAPAAEQAVADLAAEDDLDLYAVLVPSFDGADPGEWAQDTARQSGLDETDVLLAVAAGESAYEYGYWVADDFPLSEVDLDRAVTAEVEPRLAAGDRSGAVVALASQLQDLAATEEEAAQQEAPWSASTIILIIGGVAVVLLAAHLLSRRRSSTTRS</sequence>
<keyword evidence="1" id="KW-0812">Transmembrane</keyword>
<proteinExistence type="predicted"/>
<dbReference type="InterPro" id="IPR007621">
    <property type="entry name" value="TPM_dom"/>
</dbReference>
<keyword evidence="5" id="KW-1185">Reference proteome</keyword>
<dbReference type="Proteomes" id="UP000198680">
    <property type="component" value="Unassembled WGS sequence"/>
</dbReference>
<reference evidence="5" key="1">
    <citation type="submission" date="2016-10" db="EMBL/GenBank/DDBJ databases">
        <authorList>
            <person name="Varghese N."/>
            <person name="Submissions S."/>
        </authorList>
    </citation>
    <scope>NUCLEOTIDE SEQUENCE [LARGE SCALE GENOMIC DNA]</scope>
    <source>
        <strain evidence="5">DSM 45419</strain>
    </source>
</reference>
<dbReference type="AlphaFoldDB" id="A0A1H0BCS0"/>
<feature type="transmembrane region" description="Helical" evidence="1">
    <location>
        <begin position="166"/>
        <end position="188"/>
    </location>
</feature>
<evidence type="ECO:0000256" key="1">
    <source>
        <dbReference type="SAM" id="Phobius"/>
    </source>
</evidence>
<keyword evidence="1" id="KW-0472">Membrane</keyword>
<dbReference type="OrthoDB" id="5105562at2"/>